<evidence type="ECO:0000313" key="2">
    <source>
        <dbReference type="EMBL" id="SDE94977.1"/>
    </source>
</evidence>
<evidence type="ECO:0000256" key="1">
    <source>
        <dbReference type="SAM" id="SignalP"/>
    </source>
</evidence>
<dbReference type="EMBL" id="FNBA01000003">
    <property type="protein sequence ID" value="SDE94977.1"/>
    <property type="molecule type" value="Genomic_DNA"/>
</dbReference>
<reference evidence="2 3" key="1">
    <citation type="submission" date="2016-10" db="EMBL/GenBank/DDBJ databases">
        <authorList>
            <person name="de Groot N.N."/>
        </authorList>
    </citation>
    <scope>NUCLEOTIDE SEQUENCE [LARGE SCALE GENOMIC DNA]</scope>
    <source>
        <strain evidence="2 3">DSM 16195</strain>
    </source>
</reference>
<keyword evidence="3" id="KW-1185">Reference proteome</keyword>
<organism evidence="2 3">
    <name type="scientific">Ulvibacter litoralis</name>
    <dbReference type="NCBI Taxonomy" id="227084"/>
    <lineage>
        <taxon>Bacteria</taxon>
        <taxon>Pseudomonadati</taxon>
        <taxon>Bacteroidota</taxon>
        <taxon>Flavobacteriia</taxon>
        <taxon>Flavobacteriales</taxon>
        <taxon>Flavobacteriaceae</taxon>
        <taxon>Ulvibacter</taxon>
    </lineage>
</organism>
<sequence>MKKILFTYAIILSCIYSASAMKNPTRSVFTLLSNEKSFVIDLETFEGEEINYVSLEDKSGEIIFSDYIEPNKKIIKYVLDSFPADVYTVKLNGDYLIEDYTINITEESATLVGAKTYTSPIIKSHENKIVVENRNDSDTEIRLTIYSDDEIVYSFSESFEGSYRKVFNLKQLAKGNYRVSVNNDQFTKEVSISL</sequence>
<protein>
    <recommendedName>
        <fullName evidence="4">Por secretion system C-terminal sorting domain-containing protein</fullName>
    </recommendedName>
</protein>
<name>A0A1G7H3G7_9FLAO</name>
<feature type="chain" id="PRO_5011489308" description="Por secretion system C-terminal sorting domain-containing protein" evidence="1">
    <location>
        <begin position="23"/>
        <end position="194"/>
    </location>
</feature>
<evidence type="ECO:0000313" key="3">
    <source>
        <dbReference type="Proteomes" id="UP000199321"/>
    </source>
</evidence>
<evidence type="ECO:0008006" key="4">
    <source>
        <dbReference type="Google" id="ProtNLM"/>
    </source>
</evidence>
<gene>
    <name evidence="2" type="ORF">SAMN05421855_103506</name>
</gene>
<dbReference type="Proteomes" id="UP000199321">
    <property type="component" value="Unassembled WGS sequence"/>
</dbReference>
<feature type="signal peptide" evidence="1">
    <location>
        <begin position="1"/>
        <end position="22"/>
    </location>
</feature>
<dbReference type="AlphaFoldDB" id="A0A1G7H3G7"/>
<proteinExistence type="predicted"/>
<keyword evidence="1" id="KW-0732">Signal</keyword>
<accession>A0A1G7H3G7</accession>